<dbReference type="EMBL" id="MU006788">
    <property type="protein sequence ID" value="KAF2639083.1"/>
    <property type="molecule type" value="Genomic_DNA"/>
</dbReference>
<gene>
    <name evidence="2" type="ORF">P280DRAFT_471071</name>
</gene>
<dbReference type="PANTHER" id="PTHR35040:SF9">
    <property type="entry name" value="4-LIKE CELL SURFACE PROTEIN, PUTATIVE (AFU_ORTHOLOGUE AFUA_4G14080)-RELATED"/>
    <property type="match status" value="1"/>
</dbReference>
<dbReference type="OrthoDB" id="5342184at2759"/>
<dbReference type="AlphaFoldDB" id="A0A6A6RXA4"/>
<evidence type="ECO:0008006" key="4">
    <source>
        <dbReference type="Google" id="ProtNLM"/>
    </source>
</evidence>
<reference evidence="2" key="1">
    <citation type="journal article" date="2020" name="Stud. Mycol.">
        <title>101 Dothideomycetes genomes: a test case for predicting lifestyles and emergence of pathogens.</title>
        <authorList>
            <person name="Haridas S."/>
            <person name="Albert R."/>
            <person name="Binder M."/>
            <person name="Bloem J."/>
            <person name="Labutti K."/>
            <person name="Salamov A."/>
            <person name="Andreopoulos B."/>
            <person name="Baker S."/>
            <person name="Barry K."/>
            <person name="Bills G."/>
            <person name="Bluhm B."/>
            <person name="Cannon C."/>
            <person name="Castanera R."/>
            <person name="Culley D."/>
            <person name="Daum C."/>
            <person name="Ezra D."/>
            <person name="Gonzalez J."/>
            <person name="Henrissat B."/>
            <person name="Kuo A."/>
            <person name="Liang C."/>
            <person name="Lipzen A."/>
            <person name="Lutzoni F."/>
            <person name="Magnuson J."/>
            <person name="Mondo S."/>
            <person name="Nolan M."/>
            <person name="Ohm R."/>
            <person name="Pangilinan J."/>
            <person name="Park H.-J."/>
            <person name="Ramirez L."/>
            <person name="Alfaro M."/>
            <person name="Sun H."/>
            <person name="Tritt A."/>
            <person name="Yoshinaga Y."/>
            <person name="Zwiers L.-H."/>
            <person name="Turgeon B."/>
            <person name="Goodwin S."/>
            <person name="Spatafora J."/>
            <person name="Crous P."/>
            <person name="Grigoriev I."/>
        </authorList>
    </citation>
    <scope>NUCLEOTIDE SEQUENCE</scope>
    <source>
        <strain evidence="2">CBS 473.64</strain>
    </source>
</reference>
<accession>A0A6A6RXA4</accession>
<evidence type="ECO:0000313" key="3">
    <source>
        <dbReference type="Proteomes" id="UP000799753"/>
    </source>
</evidence>
<dbReference type="PANTHER" id="PTHR35040">
    <property type="match status" value="1"/>
</dbReference>
<keyword evidence="3" id="KW-1185">Reference proteome</keyword>
<sequence length="172" mass="18487">MVAAASVLLPLYIYPNSTSWQPLLDSAAAYPSLQFVAIINPNSGPGYSPWWPNTDYTAGIAKLNAVSNIRTVGYVDTAQVNVPGGPYTAETIEKDIATYADRSTDTTYPNIGVSGIFFDDVTNVYSADSEAVLEEIANYTKAASGIANSKTVSLHNNNNPPPTTKEEEKIYL</sequence>
<proteinExistence type="predicted"/>
<dbReference type="Proteomes" id="UP000799753">
    <property type="component" value="Unassembled WGS sequence"/>
</dbReference>
<organism evidence="2 3">
    <name type="scientific">Massarina eburnea CBS 473.64</name>
    <dbReference type="NCBI Taxonomy" id="1395130"/>
    <lineage>
        <taxon>Eukaryota</taxon>
        <taxon>Fungi</taxon>
        <taxon>Dikarya</taxon>
        <taxon>Ascomycota</taxon>
        <taxon>Pezizomycotina</taxon>
        <taxon>Dothideomycetes</taxon>
        <taxon>Pleosporomycetidae</taxon>
        <taxon>Pleosporales</taxon>
        <taxon>Massarineae</taxon>
        <taxon>Massarinaceae</taxon>
        <taxon>Massarina</taxon>
    </lineage>
</organism>
<protein>
    <recommendedName>
        <fullName evidence="4">Spherulation-specific family 4</fullName>
    </recommendedName>
</protein>
<dbReference type="Pfam" id="PF12138">
    <property type="entry name" value="Spherulin4"/>
    <property type="match status" value="1"/>
</dbReference>
<dbReference type="InterPro" id="IPR021986">
    <property type="entry name" value="Spherulin4"/>
</dbReference>
<evidence type="ECO:0000313" key="2">
    <source>
        <dbReference type="EMBL" id="KAF2639083.1"/>
    </source>
</evidence>
<name>A0A6A6RXA4_9PLEO</name>
<feature type="region of interest" description="Disordered" evidence="1">
    <location>
        <begin position="151"/>
        <end position="172"/>
    </location>
</feature>
<evidence type="ECO:0000256" key="1">
    <source>
        <dbReference type="SAM" id="MobiDB-lite"/>
    </source>
</evidence>